<feature type="transmembrane region" description="Helical" evidence="6">
    <location>
        <begin position="389"/>
        <end position="407"/>
    </location>
</feature>
<keyword evidence="3 6" id="KW-0812">Transmembrane</keyword>
<evidence type="ECO:0000256" key="2">
    <source>
        <dbReference type="ARBA" id="ARBA00022475"/>
    </source>
</evidence>
<evidence type="ECO:0000256" key="1">
    <source>
        <dbReference type="ARBA" id="ARBA00004651"/>
    </source>
</evidence>
<dbReference type="Proteomes" id="UP000460287">
    <property type="component" value="Unassembled WGS sequence"/>
</dbReference>
<organism evidence="7 8">
    <name type="scientific">Inconstantimicrobium porci</name>
    <dbReference type="NCBI Taxonomy" id="2652291"/>
    <lineage>
        <taxon>Bacteria</taxon>
        <taxon>Bacillati</taxon>
        <taxon>Bacillota</taxon>
        <taxon>Clostridia</taxon>
        <taxon>Eubacteriales</taxon>
        <taxon>Clostridiaceae</taxon>
        <taxon>Inconstantimicrobium</taxon>
    </lineage>
</organism>
<dbReference type="PANTHER" id="PTHR23513">
    <property type="entry name" value="INTEGRAL MEMBRANE EFFLUX PROTEIN-RELATED"/>
    <property type="match status" value="1"/>
</dbReference>
<feature type="transmembrane region" description="Helical" evidence="6">
    <location>
        <begin position="265"/>
        <end position="284"/>
    </location>
</feature>
<feature type="transmembrane region" description="Helical" evidence="6">
    <location>
        <begin position="53"/>
        <end position="72"/>
    </location>
</feature>
<keyword evidence="2" id="KW-1003">Cell membrane</keyword>
<dbReference type="CDD" id="cd06173">
    <property type="entry name" value="MFS_MefA_like"/>
    <property type="match status" value="1"/>
</dbReference>
<proteinExistence type="predicted"/>
<keyword evidence="4 6" id="KW-1133">Transmembrane helix</keyword>
<dbReference type="GO" id="GO:0022857">
    <property type="term" value="F:transmembrane transporter activity"/>
    <property type="evidence" value="ECO:0007669"/>
    <property type="project" value="InterPro"/>
</dbReference>
<accession>A0A7X2MYB8</accession>
<dbReference type="Gene3D" id="1.20.1250.20">
    <property type="entry name" value="MFS general substrate transporter like domains"/>
    <property type="match status" value="1"/>
</dbReference>
<dbReference type="AlphaFoldDB" id="A0A7X2MYB8"/>
<dbReference type="RefSeq" id="WP_154531233.1">
    <property type="nucleotide sequence ID" value="NZ_JAQXTV010000228.1"/>
</dbReference>
<protein>
    <submittedName>
        <fullName evidence="7">MFS transporter</fullName>
    </submittedName>
</protein>
<dbReference type="InterPro" id="IPR022324">
    <property type="entry name" value="Bacilysin_exporter_BacE_put"/>
</dbReference>
<dbReference type="EMBL" id="VULX01000009">
    <property type="protein sequence ID" value="MSR91346.1"/>
    <property type="molecule type" value="Genomic_DNA"/>
</dbReference>
<evidence type="ECO:0000256" key="3">
    <source>
        <dbReference type="ARBA" id="ARBA00022692"/>
    </source>
</evidence>
<feature type="transmembrane region" description="Helical" evidence="6">
    <location>
        <begin position="321"/>
        <end position="342"/>
    </location>
</feature>
<sequence length="413" mass="44982">MENVKQKSSYRAVLKEKNYLIFIMANLISRFGDSVDCIAYEWMVYKITNSASLMALIFGVNAIPTMVLQPFAGVLVERFNKKKVIVLCDFGRGITVLIIALLYLSGKLTVPMLFISTVINSTFEAFRSPAASAVTPLLLSKENYSYGMSLFASSSRIVEIVGLAAAGTIIGLFGVASGVIIDAASFIICGSIVLFINYEGDIIEKVKINLHSYFSDLKAGLVYLKDYKLLLNMVLLTPVINLLLVPFNTLALVYINSSLHLGAEAYSAINIVLTIGLACGNFLVPKIKEKVKGIYLLVSSGVLLGICYGSYYVLVNFSHPFIPVMIFSFGIGFAAGIMIMQLNVAFMERIDNSYIARTTGIMGALSMSSTPLGSFIVGGICLVFSTNQIFLLMGILTAIFFVAQLCNKSLRQL</sequence>
<evidence type="ECO:0000313" key="7">
    <source>
        <dbReference type="EMBL" id="MSR91346.1"/>
    </source>
</evidence>
<feature type="transmembrane region" description="Helical" evidence="6">
    <location>
        <begin position="229"/>
        <end position="253"/>
    </location>
</feature>
<dbReference type="SUPFAM" id="SSF103473">
    <property type="entry name" value="MFS general substrate transporter"/>
    <property type="match status" value="1"/>
</dbReference>
<comment type="caution">
    <text evidence="7">The sequence shown here is derived from an EMBL/GenBank/DDBJ whole genome shotgun (WGS) entry which is preliminary data.</text>
</comment>
<dbReference type="Pfam" id="PF07690">
    <property type="entry name" value="MFS_1"/>
    <property type="match status" value="1"/>
</dbReference>
<dbReference type="InterPro" id="IPR011701">
    <property type="entry name" value="MFS"/>
</dbReference>
<feature type="transmembrane region" description="Helical" evidence="6">
    <location>
        <begin position="296"/>
        <end position="315"/>
    </location>
</feature>
<feature type="transmembrane region" description="Helical" evidence="6">
    <location>
        <begin position="354"/>
        <end position="377"/>
    </location>
</feature>
<gene>
    <name evidence="7" type="ORF">FYJ33_07945</name>
</gene>
<keyword evidence="5 6" id="KW-0472">Membrane</keyword>
<dbReference type="GO" id="GO:0005886">
    <property type="term" value="C:plasma membrane"/>
    <property type="evidence" value="ECO:0007669"/>
    <property type="project" value="UniProtKB-SubCell"/>
</dbReference>
<evidence type="ECO:0000256" key="4">
    <source>
        <dbReference type="ARBA" id="ARBA00022989"/>
    </source>
</evidence>
<evidence type="ECO:0000313" key="8">
    <source>
        <dbReference type="Proteomes" id="UP000460287"/>
    </source>
</evidence>
<feature type="transmembrane region" description="Helical" evidence="6">
    <location>
        <begin position="157"/>
        <end position="173"/>
    </location>
</feature>
<evidence type="ECO:0000256" key="6">
    <source>
        <dbReference type="SAM" id="Phobius"/>
    </source>
</evidence>
<dbReference type="InterPro" id="IPR036259">
    <property type="entry name" value="MFS_trans_sf"/>
</dbReference>
<evidence type="ECO:0000256" key="5">
    <source>
        <dbReference type="ARBA" id="ARBA00023136"/>
    </source>
</evidence>
<keyword evidence="8" id="KW-1185">Reference proteome</keyword>
<reference evidence="7 8" key="1">
    <citation type="submission" date="2019-08" db="EMBL/GenBank/DDBJ databases">
        <title>In-depth cultivation of the pig gut microbiome towards novel bacterial diversity and tailored functional studies.</title>
        <authorList>
            <person name="Wylensek D."/>
            <person name="Hitch T.C.A."/>
            <person name="Clavel T."/>
        </authorList>
    </citation>
    <scope>NUCLEOTIDE SEQUENCE [LARGE SCALE GENOMIC DNA]</scope>
    <source>
        <strain evidence="7 8">WCA-383-APC-5B</strain>
    </source>
</reference>
<dbReference type="PANTHER" id="PTHR23513:SF6">
    <property type="entry name" value="MAJOR FACILITATOR SUPERFAMILY ASSOCIATED DOMAIN-CONTAINING PROTEIN"/>
    <property type="match status" value="1"/>
</dbReference>
<dbReference type="PRINTS" id="PR01988">
    <property type="entry name" value="EXPORTERBACE"/>
</dbReference>
<name>A0A7X2MYB8_9CLOT</name>
<comment type="subcellular location">
    <subcellularLocation>
        <location evidence="1">Cell membrane</location>
        <topology evidence="1">Multi-pass membrane protein</topology>
    </subcellularLocation>
</comment>